<accession>A0A1Y1UHC0</accession>
<dbReference type="NCBIfam" id="TIGR00231">
    <property type="entry name" value="small_GTP"/>
    <property type="match status" value="1"/>
</dbReference>
<dbReference type="GeneID" id="33554697"/>
<dbReference type="Pfam" id="PF00009">
    <property type="entry name" value="GTP_EFTU"/>
    <property type="match status" value="1"/>
</dbReference>
<dbReference type="InterPro" id="IPR027417">
    <property type="entry name" value="P-loop_NTPase"/>
</dbReference>
<dbReference type="InterPro" id="IPR014721">
    <property type="entry name" value="Ribsml_uS5_D2-typ_fold_subgr"/>
</dbReference>
<dbReference type="InterPro" id="IPR020568">
    <property type="entry name" value="Ribosomal_Su5_D2-typ_SF"/>
</dbReference>
<dbReference type="GO" id="GO:0005829">
    <property type="term" value="C:cytosol"/>
    <property type="evidence" value="ECO:0007669"/>
    <property type="project" value="TreeGrafter"/>
</dbReference>
<dbReference type="InterPro" id="IPR009000">
    <property type="entry name" value="Transl_B-barrel_sf"/>
</dbReference>
<dbReference type="Gene3D" id="3.90.1430.10">
    <property type="entry name" value="Yeast translation eEF2 (G' domain)"/>
    <property type="match status" value="1"/>
</dbReference>
<dbReference type="SUPFAM" id="SSF50447">
    <property type="entry name" value="Translation proteins"/>
    <property type="match status" value="1"/>
</dbReference>
<dbReference type="GO" id="GO:0042256">
    <property type="term" value="P:cytosolic ribosome assembly"/>
    <property type="evidence" value="ECO:0007669"/>
    <property type="project" value="TreeGrafter"/>
</dbReference>
<dbReference type="Pfam" id="PF14492">
    <property type="entry name" value="EFG_III"/>
    <property type="match status" value="1"/>
</dbReference>
<dbReference type="Gene3D" id="3.30.230.10">
    <property type="match status" value="1"/>
</dbReference>
<dbReference type="SUPFAM" id="SSF52540">
    <property type="entry name" value="P-loop containing nucleoside triphosphate hydrolases"/>
    <property type="match status" value="1"/>
</dbReference>
<dbReference type="FunFam" id="3.90.1430.10:FF:000002">
    <property type="entry name" value="Elongation factor like GTPase 1"/>
    <property type="match status" value="1"/>
</dbReference>
<dbReference type="InterPro" id="IPR056752">
    <property type="entry name" value="EFL1"/>
</dbReference>
<dbReference type="Gene3D" id="3.30.70.870">
    <property type="entry name" value="Elongation Factor G (Translational Gtpase), domain 3"/>
    <property type="match status" value="1"/>
</dbReference>
<dbReference type="Pfam" id="PF00679">
    <property type="entry name" value="EFG_C"/>
    <property type="match status" value="1"/>
</dbReference>
<dbReference type="EMBL" id="NBSH01000007">
    <property type="protein sequence ID" value="ORX36874.1"/>
    <property type="molecule type" value="Genomic_DNA"/>
</dbReference>
<dbReference type="Gene3D" id="3.30.70.240">
    <property type="match status" value="1"/>
</dbReference>
<evidence type="ECO:0000256" key="3">
    <source>
        <dbReference type="ARBA" id="ARBA00022801"/>
    </source>
</evidence>
<dbReference type="Gene3D" id="3.40.50.300">
    <property type="entry name" value="P-loop containing nucleotide triphosphate hydrolases"/>
    <property type="match status" value="1"/>
</dbReference>
<dbReference type="InterPro" id="IPR005225">
    <property type="entry name" value="Small_GTP-bd"/>
</dbReference>
<evidence type="ECO:0000256" key="4">
    <source>
        <dbReference type="ARBA" id="ARBA00023134"/>
    </source>
</evidence>
<dbReference type="GO" id="GO:0003924">
    <property type="term" value="F:GTPase activity"/>
    <property type="evidence" value="ECO:0007669"/>
    <property type="project" value="InterPro"/>
</dbReference>
<dbReference type="GO" id="GO:1990904">
    <property type="term" value="C:ribonucleoprotein complex"/>
    <property type="evidence" value="ECO:0007669"/>
    <property type="project" value="TreeGrafter"/>
</dbReference>
<dbReference type="PRINTS" id="PR00315">
    <property type="entry name" value="ELONGATNFCT"/>
</dbReference>
<feature type="region of interest" description="Disordered" evidence="6">
    <location>
        <begin position="225"/>
        <end position="258"/>
    </location>
</feature>
<dbReference type="FunFam" id="3.30.70.870:FF:000002">
    <property type="entry name" value="Translation elongation factor 2"/>
    <property type="match status" value="1"/>
</dbReference>
<evidence type="ECO:0000313" key="8">
    <source>
        <dbReference type="EMBL" id="ORX36874.1"/>
    </source>
</evidence>
<dbReference type="PANTHER" id="PTHR42908:SF3">
    <property type="entry name" value="ELONGATION FACTOR-LIKE GTPASE 1"/>
    <property type="match status" value="1"/>
</dbReference>
<dbReference type="SMART" id="SM00838">
    <property type="entry name" value="EFG_C"/>
    <property type="match status" value="1"/>
</dbReference>
<organism evidence="8 9">
    <name type="scientific">Kockovaella imperatae</name>
    <dbReference type="NCBI Taxonomy" id="4999"/>
    <lineage>
        <taxon>Eukaryota</taxon>
        <taxon>Fungi</taxon>
        <taxon>Dikarya</taxon>
        <taxon>Basidiomycota</taxon>
        <taxon>Agaricomycotina</taxon>
        <taxon>Tremellomycetes</taxon>
        <taxon>Tremellales</taxon>
        <taxon>Cuniculitremaceae</taxon>
        <taxon>Kockovaella</taxon>
    </lineage>
</organism>
<keyword evidence="3" id="KW-0378">Hydrolase</keyword>
<dbReference type="CDD" id="cd01885">
    <property type="entry name" value="EF2"/>
    <property type="match status" value="1"/>
</dbReference>
<keyword evidence="4" id="KW-0342">GTP-binding</keyword>
<feature type="domain" description="Tr-type G" evidence="7">
    <location>
        <begin position="10"/>
        <end position="320"/>
    </location>
</feature>
<dbReference type="PANTHER" id="PTHR42908">
    <property type="entry name" value="TRANSLATION ELONGATION FACTOR-RELATED"/>
    <property type="match status" value="1"/>
</dbReference>
<proteinExistence type="predicted"/>
<comment type="caution">
    <text evidence="8">The sequence shown here is derived from an EMBL/GenBank/DDBJ whole genome shotgun (WGS) entry which is preliminary data.</text>
</comment>
<dbReference type="FunFam" id="3.30.70.240:FF:000006">
    <property type="entry name" value="Elongation factor like GTPase 1"/>
    <property type="match status" value="1"/>
</dbReference>
<keyword evidence="8" id="KW-0251">Elongation factor</keyword>
<dbReference type="OrthoDB" id="364892at2759"/>
<dbReference type="CDD" id="cd04096">
    <property type="entry name" value="eEF2_snRNP_like_C"/>
    <property type="match status" value="1"/>
</dbReference>
<dbReference type="InterPro" id="IPR041095">
    <property type="entry name" value="EFG_II"/>
</dbReference>
<dbReference type="FunCoup" id="A0A1Y1UHC0">
    <property type="interactions" value="425"/>
</dbReference>
<sequence>MSQDFDVPLSNTRNVTIVAHVDHGKTSFADSLLSSNNIISSRMAGKLRFLDSREDEQERGITMESSAVSLRFDMMRTGSGGCKFNDGRKAGFASADAFHSDLHAASTSKHLCNVIDTPGHVDFASEVSTASRLCDGALVLVDVWEGVQTQTISVLRQCWIDRLRPVLVINKMDRLITELKLSPIEAYHHLSRLIEQVNAVMGSFYASERMEDDLRWREEREKRLAERATREGDEPMDANGSKGEGEAGEGAEGDTEAGYEEKEDEDLYFAPERGNVLFASAIDGWAFRLGKFARLYAEKLGVKEGNLRRALWGDYFLDPKTKRVVGRKKLAGRALKPLFVQFVLENIWKVYETLLGDYNPDAVTKIVSALNVRVSPRDVKSKDTRNLLTLIMQQWLPLSTATFQAVVDIIPPPDVAQTQRMPFMLLPELAVASSTPLQPQNTLEEGLYSCVRDVEAQVVGYVSKMFAVARGDLPEFRKREMTAEEMRQRGKEEREKRAAAAAVSSAAGSVPQAHSNGISIDGIEGLTGSLQDLSVGPPSELQKSDSDRAQDIEINDQAESSEVLLAFSRIFSGTIRRNTKLLATLPKYSPDLPPDHPRNIKFVKTVHVKEVYMMMGRELVAVGQVQAGQVCAIAGMEGIVHRNATLWAPSSLGLQEDTQPEKLVNLAGVITQASPIVRVALEPENPADMPKLVKGLQILDQSDPCAEYLVQETGEHVILTAGELHLERCLKDLRERFAKCPIQRSQTIVPFRETAVRGVDMAPPKTAGMPRGTVQTNLLGILTYTIRAIPLPPAISEFLLSHTTTIRRLVSQHTAQADDRSEDDHADVDVDADGTAEQTHTQAQEQARSLTPEQFWEELEAVCRKAGGEWVGAADRIWSFGPKRMGSCLLLDPQDTQQLRLRGRSQLIAKARAEGATAEQALATTESAVVDQQMATLGDHLGSSPVDETTLDEAMKGQGLPADATKADLRLLQDFETSIEAGFQMATFQGPLCAEPVVGMAWVVEKIEIQRDSEGNNNSRMSAVVGALISSVREACRNGMLDWSPRIKLAMYTCDIQASTDVLGKVYAVVARRRGRIVSEEMKEGTSFFTIRAMLPVIESFGFADEIRKRTSGAASPQLIFSGFETLDLDPFWVPTTVEELEDLGEKADRANVAKLYVDNVRKRKGMFVEKKLVEAAEKQRTLKR</sequence>
<dbReference type="SUPFAM" id="SSF54980">
    <property type="entry name" value="EF-G C-terminal domain-like"/>
    <property type="match status" value="2"/>
</dbReference>
<evidence type="ECO:0000256" key="5">
    <source>
        <dbReference type="ARBA" id="ARBA00081809"/>
    </source>
</evidence>
<dbReference type="RefSeq" id="XP_021870943.1">
    <property type="nucleotide sequence ID" value="XM_022012889.1"/>
</dbReference>
<evidence type="ECO:0000256" key="2">
    <source>
        <dbReference type="ARBA" id="ARBA00022741"/>
    </source>
</evidence>
<keyword evidence="8" id="KW-0648">Protein biosynthesis</keyword>
<dbReference type="STRING" id="4999.A0A1Y1UHC0"/>
<dbReference type="InParanoid" id="A0A1Y1UHC0"/>
<dbReference type="GO" id="GO:0043022">
    <property type="term" value="F:ribosome binding"/>
    <property type="evidence" value="ECO:0007669"/>
    <property type="project" value="TreeGrafter"/>
</dbReference>
<reference evidence="8 9" key="1">
    <citation type="submission" date="2017-03" db="EMBL/GenBank/DDBJ databases">
        <title>Widespread Adenine N6-methylation of Active Genes in Fungi.</title>
        <authorList>
            <consortium name="DOE Joint Genome Institute"/>
            <person name="Mondo S.J."/>
            <person name="Dannebaum R.O."/>
            <person name="Kuo R.C."/>
            <person name="Louie K.B."/>
            <person name="Bewick A.J."/>
            <person name="Labutti K."/>
            <person name="Haridas S."/>
            <person name="Kuo A."/>
            <person name="Salamov A."/>
            <person name="Ahrendt S.R."/>
            <person name="Lau R."/>
            <person name="Bowen B.P."/>
            <person name="Lipzen A."/>
            <person name="Sullivan W."/>
            <person name="Andreopoulos W.B."/>
            <person name="Clum A."/>
            <person name="Lindquist E."/>
            <person name="Daum C."/>
            <person name="Northen T.R."/>
            <person name="Ramamoorthy G."/>
            <person name="Schmitz R.J."/>
            <person name="Gryganskyi A."/>
            <person name="Culley D."/>
            <person name="Magnuson J."/>
            <person name="James T.Y."/>
            <person name="O'Malley M.A."/>
            <person name="Stajich J.E."/>
            <person name="Spatafora J.W."/>
            <person name="Visel A."/>
            <person name="Grigoriev I.V."/>
        </authorList>
    </citation>
    <scope>NUCLEOTIDE SEQUENCE [LARGE SCALE GENOMIC DNA]</scope>
    <source>
        <strain evidence="8 9">NRRL Y-17943</strain>
    </source>
</reference>
<dbReference type="GO" id="GO:0005525">
    <property type="term" value="F:GTP binding"/>
    <property type="evidence" value="ECO:0007669"/>
    <property type="project" value="UniProtKB-KW"/>
</dbReference>
<feature type="compositionally biased region" description="Acidic residues" evidence="6">
    <location>
        <begin position="246"/>
        <end position="258"/>
    </location>
</feature>
<name>A0A1Y1UHC0_9TREE</name>
<protein>
    <recommendedName>
        <fullName evidence="5">Elongation factor-like 1</fullName>
    </recommendedName>
</protein>
<dbReference type="InterPro" id="IPR000795">
    <property type="entry name" value="T_Tr_GTP-bd_dom"/>
</dbReference>
<dbReference type="Pfam" id="PF25118">
    <property type="entry name" value="EFL1"/>
    <property type="match status" value="1"/>
</dbReference>
<dbReference type="GO" id="GO:0003746">
    <property type="term" value="F:translation elongation factor activity"/>
    <property type="evidence" value="ECO:0007669"/>
    <property type="project" value="UniProtKB-KW"/>
</dbReference>
<dbReference type="InterPro" id="IPR000640">
    <property type="entry name" value="EFG_V-like"/>
</dbReference>
<dbReference type="InterPro" id="IPR035647">
    <property type="entry name" value="EFG_III/V"/>
</dbReference>
<gene>
    <name evidence="8" type="ORF">BD324DRAFT_475716</name>
</gene>
<keyword evidence="1" id="KW-0690">Ribosome biogenesis</keyword>
<dbReference type="CDD" id="cd01681">
    <property type="entry name" value="aeEF2_snRNP_like_IV"/>
    <property type="match status" value="1"/>
</dbReference>
<evidence type="ECO:0000313" key="9">
    <source>
        <dbReference type="Proteomes" id="UP000193218"/>
    </source>
</evidence>
<evidence type="ECO:0000256" key="1">
    <source>
        <dbReference type="ARBA" id="ARBA00022517"/>
    </source>
</evidence>
<dbReference type="SUPFAM" id="SSF54211">
    <property type="entry name" value="Ribosomal protein S5 domain 2-like"/>
    <property type="match status" value="1"/>
</dbReference>
<dbReference type="Gene3D" id="2.40.30.10">
    <property type="entry name" value="Translation factors"/>
    <property type="match status" value="1"/>
</dbReference>
<dbReference type="CDD" id="cd16261">
    <property type="entry name" value="EF2_snRNP_III"/>
    <property type="match status" value="1"/>
</dbReference>
<dbReference type="AlphaFoldDB" id="A0A1Y1UHC0"/>
<feature type="region of interest" description="Disordered" evidence="6">
    <location>
        <begin position="529"/>
        <end position="548"/>
    </location>
</feature>
<evidence type="ECO:0000256" key="6">
    <source>
        <dbReference type="SAM" id="MobiDB-lite"/>
    </source>
</evidence>
<keyword evidence="9" id="KW-1185">Reference proteome</keyword>
<keyword evidence="2" id="KW-0547">Nucleotide-binding</keyword>
<evidence type="ECO:0000259" key="7">
    <source>
        <dbReference type="PROSITE" id="PS51722"/>
    </source>
</evidence>
<dbReference type="PROSITE" id="PS51722">
    <property type="entry name" value="G_TR_2"/>
    <property type="match status" value="1"/>
</dbReference>
<dbReference type="Proteomes" id="UP000193218">
    <property type="component" value="Unassembled WGS sequence"/>
</dbReference>